<dbReference type="InterPro" id="IPR031452">
    <property type="entry name" value="Kre1"/>
</dbReference>
<dbReference type="SUPFAM" id="SSF82199">
    <property type="entry name" value="SET domain"/>
    <property type="match status" value="1"/>
</dbReference>
<evidence type="ECO:0000313" key="2">
    <source>
        <dbReference type="EMBL" id="KAI3406994.2"/>
    </source>
</evidence>
<name>A0AAI9T1N6_9ASCO</name>
<protein>
    <submittedName>
        <fullName evidence="2">CTM1</fullName>
    </submittedName>
</protein>
<dbReference type="InterPro" id="IPR001214">
    <property type="entry name" value="SET_dom"/>
</dbReference>
<gene>
    <name evidence="2" type="ORF">KGF56_000287</name>
</gene>
<dbReference type="Pfam" id="PF17056">
    <property type="entry name" value="KRE1"/>
    <property type="match status" value="1"/>
</dbReference>
<organism evidence="2 3">
    <name type="scientific">Candida oxycetoniae</name>
    <dbReference type="NCBI Taxonomy" id="497107"/>
    <lineage>
        <taxon>Eukaryota</taxon>
        <taxon>Fungi</taxon>
        <taxon>Dikarya</taxon>
        <taxon>Ascomycota</taxon>
        <taxon>Saccharomycotina</taxon>
        <taxon>Pichiomycetes</taxon>
        <taxon>Debaryomycetaceae</taxon>
        <taxon>Candida/Lodderomyces clade</taxon>
        <taxon>Candida</taxon>
    </lineage>
</organism>
<feature type="domain" description="SET" evidence="1">
    <location>
        <begin position="69"/>
        <end position="324"/>
    </location>
</feature>
<evidence type="ECO:0000259" key="1">
    <source>
        <dbReference type="PROSITE" id="PS50280"/>
    </source>
</evidence>
<dbReference type="AlphaFoldDB" id="A0AAI9T1N6"/>
<dbReference type="GeneID" id="73377904"/>
<dbReference type="PROSITE" id="PS50280">
    <property type="entry name" value="SET"/>
    <property type="match status" value="1"/>
</dbReference>
<comment type="caution">
    <text evidence="2">The sequence shown here is derived from an EMBL/GenBank/DDBJ whole genome shotgun (WGS) entry which is preliminary data.</text>
</comment>
<dbReference type="EMBL" id="JAHUZD010000019">
    <property type="protein sequence ID" value="KAI3406994.2"/>
    <property type="molecule type" value="Genomic_DNA"/>
</dbReference>
<sequence>MYFHQVSTTLFYLGTVFNSNAFRLRTLQLTLQLRHLMSQLVPDGIKIPGVSDTSAFVNWIVNLGITWNEKVTIENSKLGGMGLFYTPDAKEDGKEEKLLLRIPSSSKLTIYSLLDTLTKLKQRDVNCFPDHQLKESSLVVAFLDILKPKTETLFLISYILAFSALSNDPESPLREYDTYMDILEATFVPDETTVSEESQFKECLRSYMQWLYKEYTNLSKQLKDRIPDFDVNEMLPFSKYYQLFQAVRSRTLEIPRSLENESESSSNSTEFTTDVSLVPILDFVNHSSDNNAYFDIDRENNDIILKLERLEKKDKKFEVTIQYQQEDHDEDFFLTYVNSLADQGDGQGTATSETTIVWITTTINGLSTVMSVLYTQTFMSTYTDAAESVPSGTIGLGSISGTVGGPRVYDQTTVTNGGSFFYSIPFGIAGISLLLGML</sequence>
<dbReference type="GO" id="GO:0031505">
    <property type="term" value="P:fungal-type cell wall organization"/>
    <property type="evidence" value="ECO:0007669"/>
    <property type="project" value="InterPro"/>
</dbReference>
<accession>A0AAI9T1N6</accession>
<reference evidence="2" key="1">
    <citation type="journal article" date="2022" name="DNA Res.">
        <title>Genome analysis of five recently described species of the CUG-Ser clade uncovers Candida theae as a new hybrid lineage with pathogenic potential in the Candida parapsilosis species complex.</title>
        <authorList>
            <person name="Mixao V."/>
            <person name="Del Olmo V."/>
            <person name="Hegedusova E."/>
            <person name="Saus E."/>
            <person name="Pryszcz L."/>
            <person name="Cillingova A."/>
            <person name="Nosek J."/>
            <person name="Gabaldon T."/>
        </authorList>
    </citation>
    <scope>NUCLEOTIDE SEQUENCE</scope>
    <source>
        <strain evidence="2">CBS 10844</strain>
    </source>
</reference>
<dbReference type="Gene3D" id="3.90.1410.10">
    <property type="entry name" value="set domain protein methyltransferase, domain 1"/>
    <property type="match status" value="1"/>
</dbReference>
<evidence type="ECO:0000313" key="3">
    <source>
        <dbReference type="Proteomes" id="UP001202479"/>
    </source>
</evidence>
<keyword evidence="3" id="KW-1185">Reference proteome</keyword>
<proteinExistence type="predicted"/>
<dbReference type="Proteomes" id="UP001202479">
    <property type="component" value="Unassembled WGS sequence"/>
</dbReference>
<dbReference type="InterPro" id="IPR046341">
    <property type="entry name" value="SET_dom_sf"/>
</dbReference>
<dbReference type="CDD" id="cd10527">
    <property type="entry name" value="SET_LSMT"/>
    <property type="match status" value="1"/>
</dbReference>
<dbReference type="RefSeq" id="XP_049182739.1">
    <property type="nucleotide sequence ID" value="XM_049324126.1"/>
</dbReference>